<dbReference type="InterPro" id="IPR007024">
    <property type="entry name" value="BLUF_domain"/>
</dbReference>
<dbReference type="GO" id="GO:0071949">
    <property type="term" value="F:FAD binding"/>
    <property type="evidence" value="ECO:0007669"/>
    <property type="project" value="InterPro"/>
</dbReference>
<evidence type="ECO:0000313" key="2">
    <source>
        <dbReference type="EMBL" id="PTQ59395.1"/>
    </source>
</evidence>
<dbReference type="SMART" id="SM01034">
    <property type="entry name" value="BLUF"/>
    <property type="match status" value="1"/>
</dbReference>
<keyword evidence="3" id="KW-1185">Reference proteome</keyword>
<dbReference type="PROSITE" id="PS50925">
    <property type="entry name" value="BLUF"/>
    <property type="match status" value="1"/>
</dbReference>
<comment type="caution">
    <text evidence="2">The sequence shown here is derived from an EMBL/GenBank/DDBJ whole genome shotgun (WGS) entry which is preliminary data.</text>
</comment>
<dbReference type="SUPFAM" id="SSF54975">
    <property type="entry name" value="Acylphosphatase/BLUF domain-like"/>
    <property type="match status" value="1"/>
</dbReference>
<dbReference type="InterPro" id="IPR036046">
    <property type="entry name" value="Acylphosphatase-like_dom_sf"/>
</dbReference>
<accession>A0A2T5GJ94</accession>
<dbReference type="Proteomes" id="UP000244189">
    <property type="component" value="Unassembled WGS sequence"/>
</dbReference>
<dbReference type="AlphaFoldDB" id="A0A2T5GJ94"/>
<dbReference type="Pfam" id="PF04940">
    <property type="entry name" value="BLUF"/>
    <property type="match status" value="1"/>
</dbReference>
<organism evidence="2 3">
    <name type="scientific">Sphingomonas aurantiaca</name>
    <dbReference type="NCBI Taxonomy" id="185949"/>
    <lineage>
        <taxon>Bacteria</taxon>
        <taxon>Pseudomonadati</taxon>
        <taxon>Pseudomonadota</taxon>
        <taxon>Alphaproteobacteria</taxon>
        <taxon>Sphingomonadales</taxon>
        <taxon>Sphingomonadaceae</taxon>
        <taxon>Sphingomonas</taxon>
    </lineage>
</organism>
<evidence type="ECO:0000313" key="3">
    <source>
        <dbReference type="Proteomes" id="UP000244189"/>
    </source>
</evidence>
<dbReference type="EMBL" id="QAOG01000005">
    <property type="protein sequence ID" value="PTQ59395.1"/>
    <property type="molecule type" value="Genomic_DNA"/>
</dbReference>
<dbReference type="RefSeq" id="WP_056420887.1">
    <property type="nucleotide sequence ID" value="NZ_JASPFN010000001.1"/>
</dbReference>
<reference evidence="2 3" key="1">
    <citation type="submission" date="2018-04" db="EMBL/GenBank/DDBJ databases">
        <title>Genomic Encyclopedia of Type Strains, Phase III (KMG-III): the genomes of soil and plant-associated and newly described type strains.</title>
        <authorList>
            <person name="Whitman W."/>
        </authorList>
    </citation>
    <scope>NUCLEOTIDE SEQUENCE [LARGE SCALE GENOMIC DNA]</scope>
    <source>
        <strain evidence="2 3">MA101b</strain>
    </source>
</reference>
<sequence length="133" mass="14816">MHRLIYISKSLIGTDRSDLDAIVKTSAVRNACAGITGVLWFDKNNFAQVLEGDRAAIIETMDRINADERHTDIEIICDREIKQPMFGNWSMTLPRETPEGIEATAFLIGFAQNEQSASARKLYEIAIVADDLG</sequence>
<name>A0A2T5GJ94_9SPHN</name>
<protein>
    <submittedName>
        <fullName evidence="2">FAD-dependent sensor of blue light</fullName>
    </submittedName>
</protein>
<gene>
    <name evidence="2" type="ORF">C8J26_3139</name>
</gene>
<dbReference type="GO" id="GO:0009882">
    <property type="term" value="F:blue light photoreceptor activity"/>
    <property type="evidence" value="ECO:0007669"/>
    <property type="project" value="InterPro"/>
</dbReference>
<evidence type="ECO:0000259" key="1">
    <source>
        <dbReference type="PROSITE" id="PS50925"/>
    </source>
</evidence>
<feature type="domain" description="BLUF" evidence="1">
    <location>
        <begin position="1"/>
        <end position="92"/>
    </location>
</feature>
<dbReference type="Gene3D" id="3.30.70.100">
    <property type="match status" value="1"/>
</dbReference>
<proteinExistence type="predicted"/>